<dbReference type="Gene3D" id="3.30.420.10">
    <property type="entry name" value="Ribonuclease H-like superfamily/Ribonuclease H"/>
    <property type="match status" value="1"/>
</dbReference>
<name>A0A6L6YK15_9BURK</name>
<evidence type="ECO:0000313" key="2">
    <source>
        <dbReference type="EMBL" id="MVX58036.1"/>
    </source>
</evidence>
<accession>A0A6L6YK15</accession>
<dbReference type="InterPro" id="IPR001584">
    <property type="entry name" value="Integrase_cat-core"/>
</dbReference>
<sequence>MFGVSKQAYYKVQKRGSSEAESRYLTEEIIIEYCKEVRSVDPNIGGKKLWAMYSQNFPGRLHVGRDRFADILADNHLKLRQKKRKPRTTDSQHNLPTYPNLIKDLIPYRANQIWVSDITYVPIKVTDWESEFTYLALITDAYSHEIVGWKLGSDLSNRTAISALKMALSLCQARGIDVKKEGLI</sequence>
<feature type="non-terminal residue" evidence="2">
    <location>
        <position position="184"/>
    </location>
</feature>
<evidence type="ECO:0000259" key="1">
    <source>
        <dbReference type="Pfam" id="PF00665"/>
    </source>
</evidence>
<proteinExistence type="predicted"/>
<dbReference type="RefSeq" id="WP_237178852.1">
    <property type="nucleotide sequence ID" value="NZ_WSRP01000102.1"/>
</dbReference>
<dbReference type="EMBL" id="WSRP01000102">
    <property type="protein sequence ID" value="MVX58036.1"/>
    <property type="molecule type" value="Genomic_DNA"/>
</dbReference>
<dbReference type="PANTHER" id="PTHR46889:SF5">
    <property type="entry name" value="INTEGRASE PROTEIN"/>
    <property type="match status" value="1"/>
</dbReference>
<dbReference type="Proteomes" id="UP000472580">
    <property type="component" value="Unassembled WGS sequence"/>
</dbReference>
<dbReference type="PANTHER" id="PTHR46889">
    <property type="entry name" value="TRANSPOSASE INSF FOR INSERTION SEQUENCE IS3B-RELATED"/>
    <property type="match status" value="1"/>
</dbReference>
<protein>
    <submittedName>
        <fullName evidence="2">DDE-type integrase/transposase/recombinase</fullName>
    </submittedName>
</protein>
<keyword evidence="3" id="KW-1185">Reference proteome</keyword>
<dbReference type="Pfam" id="PF00665">
    <property type="entry name" value="rve"/>
    <property type="match status" value="1"/>
</dbReference>
<dbReference type="AlphaFoldDB" id="A0A6L6YK15"/>
<organism evidence="2 3">
    <name type="scientific">Parasutterella muris</name>
    <dbReference type="NCBI Taxonomy" id="2565572"/>
    <lineage>
        <taxon>Bacteria</taxon>
        <taxon>Pseudomonadati</taxon>
        <taxon>Pseudomonadota</taxon>
        <taxon>Betaproteobacteria</taxon>
        <taxon>Burkholderiales</taxon>
        <taxon>Sutterellaceae</taxon>
        <taxon>Parasutterella</taxon>
    </lineage>
</organism>
<dbReference type="InterPro" id="IPR050900">
    <property type="entry name" value="Transposase_IS3/IS150/IS904"/>
</dbReference>
<dbReference type="InterPro" id="IPR012337">
    <property type="entry name" value="RNaseH-like_sf"/>
</dbReference>
<feature type="domain" description="Integrase catalytic" evidence="1">
    <location>
        <begin position="108"/>
        <end position="169"/>
    </location>
</feature>
<gene>
    <name evidence="2" type="ORF">E5987_12730</name>
</gene>
<dbReference type="SUPFAM" id="SSF53098">
    <property type="entry name" value="Ribonuclease H-like"/>
    <property type="match status" value="1"/>
</dbReference>
<dbReference type="InterPro" id="IPR036397">
    <property type="entry name" value="RNaseH_sf"/>
</dbReference>
<reference evidence="2 3" key="1">
    <citation type="submission" date="2019-12" db="EMBL/GenBank/DDBJ databases">
        <title>Microbes associate with the intestines of laboratory mice.</title>
        <authorList>
            <person name="Navarre W."/>
            <person name="Wong E."/>
        </authorList>
    </citation>
    <scope>NUCLEOTIDE SEQUENCE [LARGE SCALE GENOMIC DNA]</scope>
    <source>
        <strain evidence="2 3">NM82_D38</strain>
    </source>
</reference>
<dbReference type="GO" id="GO:0003676">
    <property type="term" value="F:nucleic acid binding"/>
    <property type="evidence" value="ECO:0007669"/>
    <property type="project" value="InterPro"/>
</dbReference>
<evidence type="ECO:0000313" key="3">
    <source>
        <dbReference type="Proteomes" id="UP000472580"/>
    </source>
</evidence>
<comment type="caution">
    <text evidence="2">The sequence shown here is derived from an EMBL/GenBank/DDBJ whole genome shotgun (WGS) entry which is preliminary data.</text>
</comment>
<dbReference type="GO" id="GO:0015074">
    <property type="term" value="P:DNA integration"/>
    <property type="evidence" value="ECO:0007669"/>
    <property type="project" value="InterPro"/>
</dbReference>